<name>A0A4Q9Y1X3_9LACO</name>
<feature type="compositionally biased region" description="Polar residues" evidence="1">
    <location>
        <begin position="80"/>
        <end position="104"/>
    </location>
</feature>
<gene>
    <name evidence="2" type="ORF">EUZ87_05855</name>
</gene>
<dbReference type="AlphaFoldDB" id="A0A4Q9Y1X3"/>
<dbReference type="Proteomes" id="UP000292648">
    <property type="component" value="Unassembled WGS sequence"/>
</dbReference>
<protein>
    <submittedName>
        <fullName evidence="2">Uncharacterized protein</fullName>
    </submittedName>
</protein>
<feature type="compositionally biased region" description="Gly residues" evidence="1">
    <location>
        <begin position="1"/>
        <end position="11"/>
    </location>
</feature>
<organism evidence="2 3">
    <name type="scientific">Lactiplantibacillus paraplantarum</name>
    <dbReference type="NCBI Taxonomy" id="60520"/>
    <lineage>
        <taxon>Bacteria</taxon>
        <taxon>Bacillati</taxon>
        <taxon>Bacillota</taxon>
        <taxon>Bacilli</taxon>
        <taxon>Lactobacillales</taxon>
        <taxon>Lactobacillaceae</taxon>
        <taxon>Lactiplantibacillus</taxon>
    </lineage>
</organism>
<evidence type="ECO:0000313" key="3">
    <source>
        <dbReference type="Proteomes" id="UP000292648"/>
    </source>
</evidence>
<sequence>MIKVGNQGGNGSTDNGSSNQGGTSTTDKGTSTNVNQQPDIVNSDAKRVAAKRSTGTAINHHDNDTASSTMARTDSRDLVTTDTVKSTETPRIGTPTQLPQTDEQTPATANWWGWLGLALTGLIAMIKPNKNKQD</sequence>
<evidence type="ECO:0000256" key="1">
    <source>
        <dbReference type="SAM" id="MobiDB-lite"/>
    </source>
</evidence>
<feature type="compositionally biased region" description="Low complexity" evidence="1">
    <location>
        <begin position="12"/>
        <end position="32"/>
    </location>
</feature>
<reference evidence="2 3" key="1">
    <citation type="submission" date="2019-01" db="EMBL/GenBank/DDBJ databases">
        <title>Draft genome sequence of Lactobacillus paraplantarum OSY-TC318, a Producer of the novel lantibiotic Paraplantaracin TC318.</title>
        <authorList>
            <person name="Hussein W.E."/>
            <person name="Huang E."/>
            <person name="Yousef A.E."/>
        </authorList>
    </citation>
    <scope>NUCLEOTIDE SEQUENCE [LARGE SCALE GENOMIC DNA]</scope>
    <source>
        <strain evidence="2 3">OSY-TC318</strain>
    </source>
</reference>
<evidence type="ECO:0000313" key="2">
    <source>
        <dbReference type="EMBL" id="TBX45508.1"/>
    </source>
</evidence>
<accession>A0A4Q9Y1X3</accession>
<proteinExistence type="predicted"/>
<comment type="caution">
    <text evidence="2">The sequence shown here is derived from an EMBL/GenBank/DDBJ whole genome shotgun (WGS) entry which is preliminary data.</text>
</comment>
<feature type="region of interest" description="Disordered" evidence="1">
    <location>
        <begin position="1"/>
        <end position="104"/>
    </location>
</feature>
<dbReference type="EMBL" id="SEHH01000047">
    <property type="protein sequence ID" value="TBX45508.1"/>
    <property type="molecule type" value="Genomic_DNA"/>
</dbReference>